<dbReference type="InterPro" id="IPR018060">
    <property type="entry name" value="HTH_AraC"/>
</dbReference>
<proteinExistence type="predicted"/>
<feature type="domain" description="HTH araC/xylS-type" evidence="4">
    <location>
        <begin position="194"/>
        <end position="292"/>
    </location>
</feature>
<organism evidence="5 6">
    <name type="scientific">Sporofaciens musculi</name>
    <dbReference type="NCBI Taxonomy" id="2681861"/>
    <lineage>
        <taxon>Bacteria</taxon>
        <taxon>Bacillati</taxon>
        <taxon>Bacillota</taxon>
        <taxon>Clostridia</taxon>
        <taxon>Lachnospirales</taxon>
        <taxon>Lachnospiraceae</taxon>
        <taxon>Sporofaciens</taxon>
    </lineage>
</organism>
<comment type="caution">
    <text evidence="5">The sequence shown here is derived from an EMBL/GenBank/DDBJ whole genome shotgun (WGS) entry which is preliminary data.</text>
</comment>
<evidence type="ECO:0000313" key="5">
    <source>
        <dbReference type="EMBL" id="MXP77976.1"/>
    </source>
</evidence>
<evidence type="ECO:0000313" key="6">
    <source>
        <dbReference type="Proteomes" id="UP000460412"/>
    </source>
</evidence>
<gene>
    <name evidence="5" type="ORF">GN277_22265</name>
</gene>
<dbReference type="SUPFAM" id="SSF51182">
    <property type="entry name" value="RmlC-like cupins"/>
    <property type="match status" value="1"/>
</dbReference>
<dbReference type="AlphaFoldDB" id="A0A7X3MK98"/>
<accession>A0A7X3MK98</accession>
<dbReference type="SUPFAM" id="SSF46689">
    <property type="entry name" value="Homeodomain-like"/>
    <property type="match status" value="1"/>
</dbReference>
<dbReference type="Gene3D" id="1.10.10.60">
    <property type="entry name" value="Homeodomain-like"/>
    <property type="match status" value="1"/>
</dbReference>
<dbReference type="GO" id="GO:0003700">
    <property type="term" value="F:DNA-binding transcription factor activity"/>
    <property type="evidence" value="ECO:0007669"/>
    <property type="project" value="InterPro"/>
</dbReference>
<dbReference type="Pfam" id="PF02311">
    <property type="entry name" value="AraC_binding"/>
    <property type="match status" value="1"/>
</dbReference>
<dbReference type="SMART" id="SM00342">
    <property type="entry name" value="HTH_ARAC"/>
    <property type="match status" value="1"/>
</dbReference>
<dbReference type="InterPro" id="IPR003313">
    <property type="entry name" value="AraC-bd"/>
</dbReference>
<dbReference type="Pfam" id="PF12833">
    <property type="entry name" value="HTH_18"/>
    <property type="match status" value="1"/>
</dbReference>
<keyword evidence="2" id="KW-0238">DNA-binding</keyword>
<name>A0A7X3MK98_9FIRM</name>
<evidence type="ECO:0000256" key="2">
    <source>
        <dbReference type="ARBA" id="ARBA00023125"/>
    </source>
</evidence>
<dbReference type="GO" id="GO:0043565">
    <property type="term" value="F:sequence-specific DNA binding"/>
    <property type="evidence" value="ECO:0007669"/>
    <property type="project" value="InterPro"/>
</dbReference>
<dbReference type="PANTHER" id="PTHR43280:SF28">
    <property type="entry name" value="HTH-TYPE TRANSCRIPTIONAL ACTIVATOR RHAS"/>
    <property type="match status" value="1"/>
</dbReference>
<sequence>MTYIKTKMRKDIHIDSIITLHYFEYMKNFVFQGEAHDFWEFLYVDNGTVSVRYDDTWMTLNTGDIIFHQPNEFHAIKSIGKNSPNLIAISFICNSPAMKHFVHKSYTLSGDERALISHIISEGKQTFSTPMNLPSVEQVKIKDKTPFASQQLIVLYLELFLISCIRNHPESTVSKSAIPKDSPEKQSARQERLDKIIQFMEDHVCEQLKLTDICNEFSISRSALQSLFHDSKECGVIDYFNALKIQHAREIIREGTMNFTEIAYYLSYSSLPYFSKQFKAATGMSPSEYSSSVKGITDALGVNQRENETAPRKHRS</sequence>
<protein>
    <submittedName>
        <fullName evidence="5">Helix-turn-helix domain-containing protein</fullName>
    </submittedName>
</protein>
<dbReference type="Proteomes" id="UP000460412">
    <property type="component" value="Unassembled WGS sequence"/>
</dbReference>
<evidence type="ECO:0000256" key="1">
    <source>
        <dbReference type="ARBA" id="ARBA00023015"/>
    </source>
</evidence>
<reference evidence="5 6" key="1">
    <citation type="submission" date="2019-12" db="EMBL/GenBank/DDBJ databases">
        <title>Sporaefaciens musculi gen. nov., sp. nov., a novel bacterium isolated from the caecum of an obese mouse.</title>
        <authorList>
            <person name="Rasmussen T.S."/>
            <person name="Streidl T."/>
            <person name="Hitch T.C.A."/>
            <person name="Wortmann E."/>
            <person name="Deptula P."/>
            <person name="Hansen M."/>
            <person name="Nielsen D.S."/>
            <person name="Clavel T."/>
            <person name="Vogensen F.K."/>
        </authorList>
    </citation>
    <scope>NUCLEOTIDE SEQUENCE [LARGE SCALE GENOMIC DNA]</scope>
    <source>
        <strain evidence="5 6">WCA-9-b2</strain>
    </source>
</reference>
<dbReference type="Gene3D" id="2.60.120.10">
    <property type="entry name" value="Jelly Rolls"/>
    <property type="match status" value="1"/>
</dbReference>
<evidence type="ECO:0000256" key="3">
    <source>
        <dbReference type="ARBA" id="ARBA00023163"/>
    </source>
</evidence>
<dbReference type="InterPro" id="IPR011051">
    <property type="entry name" value="RmlC_Cupin_sf"/>
</dbReference>
<dbReference type="EMBL" id="WUQX01000001">
    <property type="protein sequence ID" value="MXP77976.1"/>
    <property type="molecule type" value="Genomic_DNA"/>
</dbReference>
<keyword evidence="1" id="KW-0805">Transcription regulation</keyword>
<evidence type="ECO:0000259" key="4">
    <source>
        <dbReference type="PROSITE" id="PS01124"/>
    </source>
</evidence>
<dbReference type="RefSeq" id="WP_159753893.1">
    <property type="nucleotide sequence ID" value="NZ_CASSPE010000067.1"/>
</dbReference>
<keyword evidence="3" id="KW-0804">Transcription</keyword>
<keyword evidence="6" id="KW-1185">Reference proteome</keyword>
<dbReference type="PANTHER" id="PTHR43280">
    <property type="entry name" value="ARAC-FAMILY TRANSCRIPTIONAL REGULATOR"/>
    <property type="match status" value="1"/>
</dbReference>
<dbReference type="InterPro" id="IPR014710">
    <property type="entry name" value="RmlC-like_jellyroll"/>
</dbReference>
<dbReference type="PROSITE" id="PS01124">
    <property type="entry name" value="HTH_ARAC_FAMILY_2"/>
    <property type="match status" value="1"/>
</dbReference>
<dbReference type="InterPro" id="IPR009057">
    <property type="entry name" value="Homeodomain-like_sf"/>
</dbReference>